<dbReference type="AlphaFoldDB" id="A0AAU8E8X8"/>
<evidence type="ECO:0000313" key="1">
    <source>
        <dbReference type="EMBL" id="XCG75693.1"/>
    </source>
</evidence>
<organism evidence="1">
    <name type="scientific">Pseudomonas sp. MYb327</name>
    <dbReference type="NCBI Taxonomy" id="2745230"/>
    <lineage>
        <taxon>Bacteria</taxon>
        <taxon>Pseudomonadati</taxon>
        <taxon>Pseudomonadota</taxon>
        <taxon>Gammaproteobacteria</taxon>
        <taxon>Pseudomonadales</taxon>
        <taxon>Pseudomonadaceae</taxon>
        <taxon>Pseudomonas</taxon>
    </lineage>
</organism>
<dbReference type="RefSeq" id="WP_339556354.1">
    <property type="nucleotide sequence ID" value="NZ_CP159258.1"/>
</dbReference>
<proteinExistence type="predicted"/>
<accession>A0AAU8E8X8</accession>
<reference evidence="1" key="1">
    <citation type="submission" date="2024-06" db="EMBL/GenBank/DDBJ databases">
        <title>The Caenorhabditis elegans bacterial microbiome influences microsporidia infection through nutrient limitation and inhibiting parasite invasion.</title>
        <authorList>
            <person name="Tamim El Jarkass H."/>
            <person name="Castelblanco S."/>
            <person name="Kaur M."/>
            <person name="Wan Y.C."/>
            <person name="Ellis A.E."/>
            <person name="Sheldon R.D."/>
            <person name="Lien E.C."/>
            <person name="Burton N.O."/>
            <person name="Wright G.D."/>
            <person name="Reinke A.W."/>
        </authorList>
    </citation>
    <scope>NUCLEOTIDE SEQUENCE</scope>
    <source>
        <strain evidence="1">MYb327</strain>
    </source>
</reference>
<protein>
    <submittedName>
        <fullName evidence="1">Uncharacterized protein</fullName>
    </submittedName>
</protein>
<dbReference type="EMBL" id="CP159258">
    <property type="protein sequence ID" value="XCG75693.1"/>
    <property type="molecule type" value="Genomic_DNA"/>
</dbReference>
<sequence length="102" mass="10909">MRTAKSGGYFIMTGGYTKVFQPSLSEAIRRQRQSCLTSILGSMTVKNYPIANQSSVTLNPWRGSLFPLGGPSHFPLALLPLLCSLTTTAQAQTATPPAPIPV</sequence>
<name>A0AAU8E8X8_9PSED</name>
<gene>
    <name evidence="1" type="ORF">ABVN21_06315</name>
</gene>